<evidence type="ECO:0000256" key="5">
    <source>
        <dbReference type="ARBA" id="ARBA00023002"/>
    </source>
</evidence>
<dbReference type="GO" id="GO:0008199">
    <property type="term" value="F:ferric iron binding"/>
    <property type="evidence" value="ECO:0007669"/>
    <property type="project" value="InterPro"/>
</dbReference>
<name>A0A9D2CXY3_9FIRM</name>
<comment type="catalytic activity">
    <reaction evidence="7 9">
        <text>4 Fe(2+) + O2 + 6 H2O = 4 iron(III) oxide-hydroxide + 12 H(+)</text>
        <dbReference type="Rhea" id="RHEA:11972"/>
        <dbReference type="ChEBI" id="CHEBI:15377"/>
        <dbReference type="ChEBI" id="CHEBI:15378"/>
        <dbReference type="ChEBI" id="CHEBI:15379"/>
        <dbReference type="ChEBI" id="CHEBI:29033"/>
        <dbReference type="ChEBI" id="CHEBI:78619"/>
        <dbReference type="EC" id="1.16.3.2"/>
    </reaction>
</comment>
<dbReference type="GO" id="GO:0006879">
    <property type="term" value="P:intracellular iron ion homeostasis"/>
    <property type="evidence" value="ECO:0007669"/>
    <property type="project" value="UniProtKB-KW"/>
</dbReference>
<feature type="binding site" evidence="8">
    <location>
        <position position="52"/>
    </location>
    <ligand>
        <name>Fe cation</name>
        <dbReference type="ChEBI" id="CHEBI:24875"/>
        <label>1</label>
    </ligand>
</feature>
<organism evidence="11 12">
    <name type="scientific">Candidatus Borkfalkia avistercoris</name>
    <dbReference type="NCBI Taxonomy" id="2838504"/>
    <lineage>
        <taxon>Bacteria</taxon>
        <taxon>Bacillati</taxon>
        <taxon>Bacillota</taxon>
        <taxon>Clostridia</taxon>
        <taxon>Christensenellales</taxon>
        <taxon>Christensenellaceae</taxon>
        <taxon>Candidatus Borkfalkia</taxon>
    </lineage>
</organism>
<keyword evidence="9" id="KW-0963">Cytoplasm</keyword>
<dbReference type="InterPro" id="IPR041719">
    <property type="entry name" value="Ferritin_prok"/>
</dbReference>
<evidence type="ECO:0000313" key="11">
    <source>
        <dbReference type="EMBL" id="HIZ02662.1"/>
    </source>
</evidence>
<dbReference type="PANTHER" id="PTHR11431">
    <property type="entry name" value="FERRITIN"/>
    <property type="match status" value="1"/>
</dbReference>
<evidence type="ECO:0000259" key="10">
    <source>
        <dbReference type="PROSITE" id="PS50905"/>
    </source>
</evidence>
<dbReference type="InterPro" id="IPR012347">
    <property type="entry name" value="Ferritin-like"/>
</dbReference>
<dbReference type="EC" id="1.16.3.2" evidence="9"/>
<accession>A0A9D2CXY3</accession>
<dbReference type="EMBL" id="DXCL01000001">
    <property type="protein sequence ID" value="HIZ02662.1"/>
    <property type="molecule type" value="Genomic_DNA"/>
</dbReference>
<dbReference type="Gene3D" id="1.20.1260.10">
    <property type="match status" value="1"/>
</dbReference>
<dbReference type="PROSITE" id="PS50905">
    <property type="entry name" value="FERRITIN_LIKE"/>
    <property type="match status" value="1"/>
</dbReference>
<evidence type="ECO:0000256" key="6">
    <source>
        <dbReference type="ARBA" id="ARBA00023004"/>
    </source>
</evidence>
<evidence type="ECO:0000256" key="9">
    <source>
        <dbReference type="RuleBase" id="RU361145"/>
    </source>
</evidence>
<keyword evidence="5" id="KW-0560">Oxidoreductase</keyword>
<gene>
    <name evidence="11" type="ORF">H9727_00080</name>
</gene>
<evidence type="ECO:0000256" key="3">
    <source>
        <dbReference type="ARBA" id="ARBA00022434"/>
    </source>
</evidence>
<evidence type="ECO:0000256" key="2">
    <source>
        <dbReference type="ARBA" id="ARBA00006950"/>
    </source>
</evidence>
<dbReference type="GO" id="GO:0004322">
    <property type="term" value="F:ferroxidase activity"/>
    <property type="evidence" value="ECO:0007669"/>
    <property type="project" value="TreeGrafter"/>
</dbReference>
<dbReference type="GO" id="GO:0006826">
    <property type="term" value="P:iron ion transport"/>
    <property type="evidence" value="ECO:0007669"/>
    <property type="project" value="InterPro"/>
</dbReference>
<evidence type="ECO:0000313" key="12">
    <source>
        <dbReference type="Proteomes" id="UP000824132"/>
    </source>
</evidence>
<comment type="function">
    <text evidence="1 9">Iron-storage protein.</text>
</comment>
<feature type="binding site" evidence="8">
    <location>
        <position position="16"/>
    </location>
    <ligand>
        <name>Fe cation</name>
        <dbReference type="ChEBI" id="CHEBI:24875"/>
        <label>1</label>
    </ligand>
</feature>
<dbReference type="GO" id="GO:0005829">
    <property type="term" value="C:cytosol"/>
    <property type="evidence" value="ECO:0007669"/>
    <property type="project" value="TreeGrafter"/>
</dbReference>
<evidence type="ECO:0000256" key="7">
    <source>
        <dbReference type="ARBA" id="ARBA00048035"/>
    </source>
</evidence>
<comment type="subcellular location">
    <subcellularLocation>
        <location evidence="9">Cytoplasm</location>
    </subcellularLocation>
</comment>
<keyword evidence="3 9" id="KW-0409">Iron storage</keyword>
<evidence type="ECO:0000256" key="4">
    <source>
        <dbReference type="ARBA" id="ARBA00022723"/>
    </source>
</evidence>
<dbReference type="InterPro" id="IPR009040">
    <property type="entry name" value="Ferritin-like_diiron"/>
</dbReference>
<dbReference type="Proteomes" id="UP000824132">
    <property type="component" value="Unassembled WGS sequence"/>
</dbReference>
<evidence type="ECO:0000256" key="8">
    <source>
        <dbReference type="PIRSR" id="PIRSR601519-1"/>
    </source>
</evidence>
<dbReference type="Pfam" id="PF00210">
    <property type="entry name" value="Ferritin"/>
    <property type="match status" value="1"/>
</dbReference>
<dbReference type="PANTHER" id="PTHR11431:SF127">
    <property type="entry name" value="BACTERIAL NON-HEME FERRITIN"/>
    <property type="match status" value="1"/>
</dbReference>
<protein>
    <recommendedName>
        <fullName evidence="9">Ferritin</fullName>
        <ecNumber evidence="9">1.16.3.2</ecNumber>
    </recommendedName>
</protein>
<feature type="domain" description="Ferritin-like diiron" evidence="10">
    <location>
        <begin position="1"/>
        <end position="144"/>
    </location>
</feature>
<dbReference type="InterPro" id="IPR009078">
    <property type="entry name" value="Ferritin-like_SF"/>
</dbReference>
<dbReference type="GO" id="GO:0008198">
    <property type="term" value="F:ferrous iron binding"/>
    <property type="evidence" value="ECO:0007669"/>
    <property type="project" value="TreeGrafter"/>
</dbReference>
<comment type="similarity">
    <text evidence="2 9">Belongs to the ferritin family. Prokaryotic subfamily.</text>
</comment>
<dbReference type="InterPro" id="IPR008331">
    <property type="entry name" value="Ferritin_DPS_dom"/>
</dbReference>
<evidence type="ECO:0000256" key="1">
    <source>
        <dbReference type="ARBA" id="ARBA00002485"/>
    </source>
</evidence>
<feature type="binding site" evidence="8">
    <location>
        <position position="126"/>
    </location>
    <ligand>
        <name>Fe cation</name>
        <dbReference type="ChEBI" id="CHEBI:24875"/>
        <label>1</label>
    </ligand>
</feature>
<dbReference type="SUPFAM" id="SSF47240">
    <property type="entry name" value="Ferritin-like"/>
    <property type="match status" value="1"/>
</dbReference>
<keyword evidence="4 8" id="KW-0479">Metal-binding</keyword>
<dbReference type="CDD" id="cd01055">
    <property type="entry name" value="Nonheme_Ferritin"/>
    <property type="match status" value="1"/>
</dbReference>
<proteinExistence type="inferred from homology"/>
<feature type="binding site" evidence="8">
    <location>
        <position position="93"/>
    </location>
    <ligand>
        <name>Fe cation</name>
        <dbReference type="ChEBI" id="CHEBI:24875"/>
        <label>1</label>
    </ligand>
</feature>
<feature type="binding site" evidence="8">
    <location>
        <position position="49"/>
    </location>
    <ligand>
        <name>Fe cation</name>
        <dbReference type="ChEBI" id="CHEBI:24875"/>
        <label>1</label>
    </ligand>
</feature>
<dbReference type="FunFam" id="1.20.1260.10:FF:000001">
    <property type="entry name" value="Non-heme ferritin"/>
    <property type="match status" value="1"/>
</dbReference>
<dbReference type="GO" id="GO:0042802">
    <property type="term" value="F:identical protein binding"/>
    <property type="evidence" value="ECO:0007669"/>
    <property type="project" value="UniProtKB-ARBA"/>
</dbReference>
<sequence length="169" mass="19618">MDKKVSELLNSQINKEFYSSYLYFEFANYYQEAGLDGFYNWYYVQAQEEMDHALLMVKYLQNNGEKVTFEGIAKPSAALADNMAPLRAAYEHEKYITSQINEIYAAANAAKDFRTMQFLDWFVKEQGEEEKNASDLIRKMELFGTDARSLYLLDSELKTRVYAAPSLVL</sequence>
<dbReference type="InterPro" id="IPR001519">
    <property type="entry name" value="Ferritin"/>
</dbReference>
<reference evidence="11" key="1">
    <citation type="journal article" date="2021" name="PeerJ">
        <title>Extensive microbial diversity within the chicken gut microbiome revealed by metagenomics and culture.</title>
        <authorList>
            <person name="Gilroy R."/>
            <person name="Ravi A."/>
            <person name="Getino M."/>
            <person name="Pursley I."/>
            <person name="Horton D.L."/>
            <person name="Alikhan N.F."/>
            <person name="Baker D."/>
            <person name="Gharbi K."/>
            <person name="Hall N."/>
            <person name="Watson M."/>
            <person name="Adriaenssens E.M."/>
            <person name="Foster-Nyarko E."/>
            <person name="Jarju S."/>
            <person name="Secka A."/>
            <person name="Antonio M."/>
            <person name="Oren A."/>
            <person name="Chaudhuri R.R."/>
            <person name="La Ragione R."/>
            <person name="Hildebrand F."/>
            <person name="Pallen M.J."/>
        </authorList>
    </citation>
    <scope>NUCLEOTIDE SEQUENCE</scope>
    <source>
        <strain evidence="11">CHK187-5294</strain>
    </source>
</reference>
<keyword evidence="6 8" id="KW-0408">Iron</keyword>
<reference evidence="11" key="2">
    <citation type="submission" date="2021-04" db="EMBL/GenBank/DDBJ databases">
        <authorList>
            <person name="Gilroy R."/>
        </authorList>
    </citation>
    <scope>NUCLEOTIDE SEQUENCE</scope>
    <source>
        <strain evidence="11">CHK187-5294</strain>
    </source>
</reference>
<comment type="caution">
    <text evidence="11">The sequence shown here is derived from an EMBL/GenBank/DDBJ whole genome shotgun (WGS) entry which is preliminary data.</text>
</comment>
<dbReference type="AlphaFoldDB" id="A0A9D2CXY3"/>